<evidence type="ECO:0000313" key="4">
    <source>
        <dbReference type="EMBL" id="QDT57350.1"/>
    </source>
</evidence>
<dbReference type="Pfam" id="PF00092">
    <property type="entry name" value="VWA"/>
    <property type="match status" value="1"/>
</dbReference>
<keyword evidence="1" id="KW-0732">Signal</keyword>
<evidence type="ECO:0000259" key="3">
    <source>
        <dbReference type="PROSITE" id="PS51468"/>
    </source>
</evidence>
<organism evidence="4 5">
    <name type="scientific">Caulifigura coniformis</name>
    <dbReference type="NCBI Taxonomy" id="2527983"/>
    <lineage>
        <taxon>Bacteria</taxon>
        <taxon>Pseudomonadati</taxon>
        <taxon>Planctomycetota</taxon>
        <taxon>Planctomycetia</taxon>
        <taxon>Planctomycetales</taxon>
        <taxon>Planctomycetaceae</taxon>
        <taxon>Caulifigura</taxon>
    </lineage>
</organism>
<dbReference type="Pfam" id="PF08487">
    <property type="entry name" value="VIT"/>
    <property type="match status" value="1"/>
</dbReference>
<dbReference type="SMART" id="SM00609">
    <property type="entry name" value="VIT"/>
    <property type="match status" value="1"/>
</dbReference>
<dbReference type="Gene3D" id="3.40.50.410">
    <property type="entry name" value="von Willebrand factor, type A domain"/>
    <property type="match status" value="1"/>
</dbReference>
<dbReference type="PANTHER" id="PTHR45737:SF6">
    <property type="entry name" value="VON WILLEBRAND FACTOR A DOMAIN-CONTAINING PROTEIN 5A"/>
    <property type="match status" value="1"/>
</dbReference>
<accession>A0A517SMJ7</accession>
<dbReference type="InterPro" id="IPR002035">
    <property type="entry name" value="VWF_A"/>
</dbReference>
<dbReference type="SMART" id="SM00327">
    <property type="entry name" value="VWA"/>
    <property type="match status" value="1"/>
</dbReference>
<dbReference type="KEGG" id="ccos:Pan44_54180"/>
<keyword evidence="5" id="KW-1185">Reference proteome</keyword>
<dbReference type="RefSeq" id="WP_197453679.1">
    <property type="nucleotide sequence ID" value="NZ_CP036271.1"/>
</dbReference>
<evidence type="ECO:0000259" key="2">
    <source>
        <dbReference type="PROSITE" id="PS50234"/>
    </source>
</evidence>
<dbReference type="InParanoid" id="A0A517SMJ7"/>
<feature type="domain" description="VIT" evidence="3">
    <location>
        <begin position="36"/>
        <end position="164"/>
    </location>
</feature>
<feature type="chain" id="PRO_5022169306" evidence="1">
    <location>
        <begin position="23"/>
        <end position="752"/>
    </location>
</feature>
<sequence precursor="true">MFRRLLALVALLAASATAPVMAQGFLMIPDRPMPLPRPIPRPSPTPPANYAIKELSVDARITDQVARIQVTQTFVNHGSTQIEAQFVFPLPYDGAIDKLTLLVDGKEFPAQLLSREEARKKYEAIVRSNRDPALLEWMGQGMFQTSVFPIPAGAERKVVLEYKQLLRKSQSLTELLYPLSTAKFTSKPLEKLNLRIAVDSNVDIRNVYSPSHPVNVERPDNRRAVITYTRTGDVPTTDFRLFYDVQPGQLGTSVLTYRPNEKEDGYFLLLTTPQLPVGDAPPAAKTIVFVVDRSGSMAGKKIEQARQALKSVLNNLREGDTLNIVSYEGAVESFRPELEKFTDATRKAALAYADGLYAGGGTNIHDALTTALKPLTDTSRPSYLLFLTDGLPTVGETNESKIAAAVKAANRAHVRLLNFGVGYDVNSRLLDRLARENSGASEYVRPEDDIEVAVSRVFSRISSPVLTNVDVQFQFDGPWSGPNPITRMYPGSGFDLFAGEQVVIVGRYRRFGAAKVILSGAIGPDHKVFDFPADFIEKSGDQTLAFVEKLWATRRIGELIDQLDLNGHNQELVNELVALSTKHGILTPYTSFLADESVRPDVASLSNQARTTRELELLVRSPEGKAGVAQRFGKNALREANGAPAASKPAPADGLPGAATYFSVDDKQVVASTVRNLGNQALYKRGRVVVTPDTANLDVEKDAASITTVDRYSSEYFAIVSANSPEENQILANQASDEDLLVRLRGKAYLIK</sequence>
<dbReference type="AlphaFoldDB" id="A0A517SMJ7"/>
<protein>
    <submittedName>
        <fullName evidence="4">von Willebrand factor type A domain protein</fullName>
    </submittedName>
</protein>
<feature type="signal peptide" evidence="1">
    <location>
        <begin position="1"/>
        <end position="22"/>
    </location>
</feature>
<dbReference type="SUPFAM" id="SSF53300">
    <property type="entry name" value="vWA-like"/>
    <property type="match status" value="1"/>
</dbReference>
<dbReference type="PANTHER" id="PTHR45737">
    <property type="entry name" value="VON WILLEBRAND FACTOR A DOMAIN-CONTAINING PROTEIN 5A"/>
    <property type="match status" value="1"/>
</dbReference>
<evidence type="ECO:0000313" key="5">
    <source>
        <dbReference type="Proteomes" id="UP000315700"/>
    </source>
</evidence>
<dbReference type="PROSITE" id="PS51468">
    <property type="entry name" value="VIT"/>
    <property type="match status" value="1"/>
</dbReference>
<dbReference type="InterPro" id="IPR036465">
    <property type="entry name" value="vWFA_dom_sf"/>
</dbReference>
<evidence type="ECO:0000256" key="1">
    <source>
        <dbReference type="SAM" id="SignalP"/>
    </source>
</evidence>
<dbReference type="PROSITE" id="PS50234">
    <property type="entry name" value="VWFA"/>
    <property type="match status" value="1"/>
</dbReference>
<dbReference type="EMBL" id="CP036271">
    <property type="protein sequence ID" value="QDT57350.1"/>
    <property type="molecule type" value="Genomic_DNA"/>
</dbReference>
<gene>
    <name evidence="4" type="ORF">Pan44_54180</name>
</gene>
<reference evidence="4 5" key="1">
    <citation type="submission" date="2019-02" db="EMBL/GenBank/DDBJ databases">
        <title>Deep-cultivation of Planctomycetes and their phenomic and genomic characterization uncovers novel biology.</title>
        <authorList>
            <person name="Wiegand S."/>
            <person name="Jogler M."/>
            <person name="Boedeker C."/>
            <person name="Pinto D."/>
            <person name="Vollmers J."/>
            <person name="Rivas-Marin E."/>
            <person name="Kohn T."/>
            <person name="Peeters S.H."/>
            <person name="Heuer A."/>
            <person name="Rast P."/>
            <person name="Oberbeckmann S."/>
            <person name="Bunk B."/>
            <person name="Jeske O."/>
            <person name="Meyerdierks A."/>
            <person name="Storesund J.E."/>
            <person name="Kallscheuer N."/>
            <person name="Luecker S."/>
            <person name="Lage O.M."/>
            <person name="Pohl T."/>
            <person name="Merkel B.J."/>
            <person name="Hornburger P."/>
            <person name="Mueller R.-W."/>
            <person name="Bruemmer F."/>
            <person name="Labrenz M."/>
            <person name="Spormann A.M."/>
            <person name="Op den Camp H."/>
            <person name="Overmann J."/>
            <person name="Amann R."/>
            <person name="Jetten M.S.M."/>
            <person name="Mascher T."/>
            <person name="Medema M.H."/>
            <person name="Devos D.P."/>
            <person name="Kaster A.-K."/>
            <person name="Ovreas L."/>
            <person name="Rohde M."/>
            <person name="Galperin M.Y."/>
            <person name="Jogler C."/>
        </authorList>
    </citation>
    <scope>NUCLEOTIDE SEQUENCE [LARGE SCALE GENOMIC DNA]</scope>
    <source>
        <strain evidence="4 5">Pan44</strain>
    </source>
</reference>
<dbReference type="InterPro" id="IPR013694">
    <property type="entry name" value="VIT"/>
</dbReference>
<proteinExistence type="predicted"/>
<name>A0A517SMJ7_9PLAN</name>
<feature type="domain" description="VWFA" evidence="2">
    <location>
        <begin position="286"/>
        <end position="461"/>
    </location>
</feature>
<dbReference type="Proteomes" id="UP000315700">
    <property type="component" value="Chromosome"/>
</dbReference>